<proteinExistence type="inferred from homology"/>
<keyword evidence="9" id="KW-0325">Glycoprotein</keyword>
<evidence type="ECO:0000256" key="8">
    <source>
        <dbReference type="ARBA" id="ARBA00023010"/>
    </source>
</evidence>
<keyword evidence="8" id="KW-0811">Translocation</keyword>
<dbReference type="CTD" id="64374"/>
<dbReference type="Proteomes" id="UP000504634">
    <property type="component" value="Unplaced"/>
</dbReference>
<reference evidence="12" key="1">
    <citation type="submission" date="2025-08" db="UniProtKB">
        <authorList>
            <consortium name="RefSeq"/>
        </authorList>
    </citation>
    <scope>IDENTIFICATION</scope>
    <source>
        <strain evidence="12">11010-0011.00</strain>
        <tissue evidence="12">Whole body</tissue>
    </source>
</reference>
<feature type="chain" id="PRO_5026747176" description="Nucleotide exchange factor SIL1" evidence="10">
    <location>
        <begin position="23"/>
        <end position="431"/>
    </location>
</feature>
<dbReference type="PANTHER" id="PTHR19316">
    <property type="entry name" value="PROTEIN FOLDING REGULATOR"/>
    <property type="match status" value="1"/>
</dbReference>
<dbReference type="PANTHER" id="PTHR19316:SF35">
    <property type="entry name" value="NUCLEOTIDE EXCHANGE FACTOR SIL1"/>
    <property type="match status" value="1"/>
</dbReference>
<protein>
    <recommendedName>
        <fullName evidence="3">Nucleotide exchange factor SIL1</fullName>
    </recommendedName>
</protein>
<evidence type="ECO:0000256" key="6">
    <source>
        <dbReference type="ARBA" id="ARBA00022824"/>
    </source>
</evidence>
<dbReference type="InterPro" id="IPR011989">
    <property type="entry name" value="ARM-like"/>
</dbReference>
<dbReference type="InterPro" id="IPR016024">
    <property type="entry name" value="ARM-type_fold"/>
</dbReference>
<organism evidence="11 12">
    <name type="scientific">Drosophila lebanonensis</name>
    <name type="common">Fruit fly</name>
    <name type="synonym">Scaptodrosophila lebanonensis</name>
    <dbReference type="NCBI Taxonomy" id="7225"/>
    <lineage>
        <taxon>Eukaryota</taxon>
        <taxon>Metazoa</taxon>
        <taxon>Ecdysozoa</taxon>
        <taxon>Arthropoda</taxon>
        <taxon>Hexapoda</taxon>
        <taxon>Insecta</taxon>
        <taxon>Pterygota</taxon>
        <taxon>Neoptera</taxon>
        <taxon>Endopterygota</taxon>
        <taxon>Diptera</taxon>
        <taxon>Brachycera</taxon>
        <taxon>Muscomorpha</taxon>
        <taxon>Ephydroidea</taxon>
        <taxon>Drosophilidae</taxon>
        <taxon>Scaptodrosophila</taxon>
    </lineage>
</organism>
<evidence type="ECO:0000313" key="12">
    <source>
        <dbReference type="RefSeq" id="XP_030373952.1"/>
    </source>
</evidence>
<evidence type="ECO:0000256" key="4">
    <source>
        <dbReference type="ARBA" id="ARBA00022448"/>
    </source>
</evidence>
<dbReference type="InterPro" id="IPR050693">
    <property type="entry name" value="Hsp70_NEF-Inhibitors"/>
</dbReference>
<dbReference type="GO" id="GO:0000774">
    <property type="term" value="F:adenyl-nucleotide exchange factor activity"/>
    <property type="evidence" value="ECO:0007669"/>
    <property type="project" value="TreeGrafter"/>
</dbReference>
<evidence type="ECO:0000256" key="5">
    <source>
        <dbReference type="ARBA" id="ARBA00022729"/>
    </source>
</evidence>
<dbReference type="Gene3D" id="1.25.10.10">
    <property type="entry name" value="Leucine-rich Repeat Variant"/>
    <property type="match status" value="1"/>
</dbReference>
<accession>A0A6J2TG20</accession>
<dbReference type="GO" id="GO:0015031">
    <property type="term" value="P:protein transport"/>
    <property type="evidence" value="ECO:0007669"/>
    <property type="project" value="UniProtKB-KW"/>
</dbReference>
<comment type="subcellular location">
    <subcellularLocation>
        <location evidence="1">Endoplasmic reticulum lumen</location>
    </subcellularLocation>
</comment>
<dbReference type="SUPFAM" id="SSF48371">
    <property type="entry name" value="ARM repeat"/>
    <property type="match status" value="1"/>
</dbReference>
<keyword evidence="5 10" id="KW-0732">Signal</keyword>
<name>A0A6J2TG20_DROLE</name>
<evidence type="ECO:0000256" key="2">
    <source>
        <dbReference type="ARBA" id="ARBA00010588"/>
    </source>
</evidence>
<keyword evidence="7" id="KW-0653">Protein transport</keyword>
<evidence type="ECO:0000256" key="9">
    <source>
        <dbReference type="ARBA" id="ARBA00023180"/>
    </source>
</evidence>
<gene>
    <name evidence="12" type="primary">LOC115623646</name>
</gene>
<keyword evidence="11" id="KW-1185">Reference proteome</keyword>
<dbReference type="RefSeq" id="XP_030373952.1">
    <property type="nucleotide sequence ID" value="XM_030518092.1"/>
</dbReference>
<evidence type="ECO:0000256" key="10">
    <source>
        <dbReference type="SAM" id="SignalP"/>
    </source>
</evidence>
<sequence length="431" mass="47752">MRFSLFIVTVTVLATITGAVNAGGSGAGPPTENQTIAAEFVATSEWQVVGDDQAIPRGLHVRINLQTGVKEAKLLEEDKRGTQIQSVSNNHDDDNAALAIDYKPDIIEQSLQKAKERKQYMELRKAYKELEKNFRTDGEIIVQLLGQYQNFSKSPIGADSELKAKLKSLENLEYLLHQIDNALVFIDSGGLDIILLPIVVNETNIALRVSAMRVLGALAGNNPKAQIKVFERNFGSHLAQVLMTSSNREELSAAMHAFGTLLRKFPLAQHVLSTSGTQALIGVVRSDNVELRTKAKAVTLISDLVLEKRMVLESNNAQGADASTIAQYMRLEFEPWLQTHGYCTVMETVIAKQFAELIQQPNIVEQFAVALENTAGLCQSVWSQSPLLRHALLTIRNHFAHSEDEYHVEISEIVAKICLKFYGKHKPHSEL</sequence>
<evidence type="ECO:0000256" key="1">
    <source>
        <dbReference type="ARBA" id="ARBA00004319"/>
    </source>
</evidence>
<evidence type="ECO:0000313" key="11">
    <source>
        <dbReference type="Proteomes" id="UP000504634"/>
    </source>
</evidence>
<evidence type="ECO:0000256" key="3">
    <source>
        <dbReference type="ARBA" id="ARBA00015352"/>
    </source>
</evidence>
<dbReference type="GeneID" id="115623646"/>
<dbReference type="OrthoDB" id="448649at2759"/>
<dbReference type="AlphaFoldDB" id="A0A6J2TG20"/>
<comment type="similarity">
    <text evidence="2">Belongs to the SIL1 family.</text>
</comment>
<keyword evidence="4" id="KW-0813">Transport</keyword>
<feature type="signal peptide" evidence="10">
    <location>
        <begin position="1"/>
        <end position="22"/>
    </location>
</feature>
<evidence type="ECO:0000256" key="7">
    <source>
        <dbReference type="ARBA" id="ARBA00022927"/>
    </source>
</evidence>
<keyword evidence="6" id="KW-0256">Endoplasmic reticulum</keyword>
<dbReference type="GO" id="GO:0005788">
    <property type="term" value="C:endoplasmic reticulum lumen"/>
    <property type="evidence" value="ECO:0007669"/>
    <property type="project" value="UniProtKB-SubCell"/>
</dbReference>